<dbReference type="Gene3D" id="1.10.10.970">
    <property type="entry name" value="RNA 2'-phosphotransferase, Tpt1/KptA family, N-terminal domain"/>
    <property type="match status" value="1"/>
</dbReference>
<dbReference type="PANTHER" id="PTHR12684">
    <property type="entry name" value="PUTATIVE PHOSPHOTRANSFERASE"/>
    <property type="match status" value="1"/>
</dbReference>
<evidence type="ECO:0000256" key="3">
    <source>
        <dbReference type="ARBA" id="ARBA00023027"/>
    </source>
</evidence>
<evidence type="ECO:0000256" key="4">
    <source>
        <dbReference type="ARBA" id="ARBA00025212"/>
    </source>
</evidence>
<dbReference type="InterPro" id="IPR002745">
    <property type="entry name" value="Ptrans_KptA/Tpt1"/>
</dbReference>
<reference evidence="6" key="1">
    <citation type="submission" date="2022-04" db="EMBL/GenBank/DDBJ databases">
        <title>Roseibium sp. CAU 1639 isolated from mud.</title>
        <authorList>
            <person name="Kim W."/>
        </authorList>
    </citation>
    <scope>NUCLEOTIDE SEQUENCE</scope>
    <source>
        <strain evidence="6">CAU 1639</strain>
    </source>
</reference>
<proteinExistence type="inferred from homology"/>
<dbReference type="InterPro" id="IPR022928">
    <property type="entry name" value="RNA_2'-PTrans_KptA"/>
</dbReference>
<dbReference type="InterPro" id="IPR042081">
    <property type="entry name" value="RNA_2'-PTrans_C"/>
</dbReference>
<evidence type="ECO:0000256" key="5">
    <source>
        <dbReference type="HAMAP-Rule" id="MF_00299"/>
    </source>
</evidence>
<dbReference type="Proteomes" id="UP001431221">
    <property type="component" value="Unassembled WGS sequence"/>
</dbReference>
<gene>
    <name evidence="5" type="primary">kptA</name>
    <name evidence="6" type="ORF">M0H32_10900</name>
</gene>
<keyword evidence="3 5" id="KW-0520">NAD</keyword>
<evidence type="ECO:0000313" key="6">
    <source>
        <dbReference type="EMBL" id="MCK7612671.1"/>
    </source>
</evidence>
<dbReference type="EMBL" id="JALNMJ010000006">
    <property type="protein sequence ID" value="MCK7612671.1"/>
    <property type="molecule type" value="Genomic_DNA"/>
</dbReference>
<organism evidence="6 7">
    <name type="scientific">Roseibium sediminicola</name>
    <dbReference type="NCBI Taxonomy" id="2933272"/>
    <lineage>
        <taxon>Bacteria</taxon>
        <taxon>Pseudomonadati</taxon>
        <taxon>Pseudomonadota</taxon>
        <taxon>Alphaproteobacteria</taxon>
        <taxon>Hyphomicrobiales</taxon>
        <taxon>Stappiaceae</taxon>
        <taxon>Roseibium</taxon>
    </lineage>
</organism>
<keyword evidence="2 5" id="KW-0808">Transferase</keyword>
<comment type="function">
    <text evidence="4 5">Removes the 2'-phosphate from RNA via an intermediate in which the phosphate is ADP-ribosylated by NAD followed by a presumed transesterification to release the RNA and generate ADP-ribose 1''-2''-cyclic phosphate (APPR&gt;P). May function as an ADP-ribosylase.</text>
</comment>
<dbReference type="InterPro" id="IPR042080">
    <property type="entry name" value="RNA_2'-PTrans_N"/>
</dbReference>
<evidence type="ECO:0000256" key="2">
    <source>
        <dbReference type="ARBA" id="ARBA00022679"/>
    </source>
</evidence>
<name>A0ABT0GTQ4_9HYPH</name>
<dbReference type="Pfam" id="PF01885">
    <property type="entry name" value="PTS_2-RNA"/>
    <property type="match status" value="1"/>
</dbReference>
<comment type="similarity">
    <text evidence="1 5">Belongs to the KptA/TPT1 family.</text>
</comment>
<dbReference type="SUPFAM" id="SSF56399">
    <property type="entry name" value="ADP-ribosylation"/>
    <property type="match status" value="1"/>
</dbReference>
<dbReference type="RefSeq" id="WP_248153787.1">
    <property type="nucleotide sequence ID" value="NZ_JALNMJ010000006.1"/>
</dbReference>
<protein>
    <recommendedName>
        <fullName evidence="5">Probable RNA 2'-phosphotransferase</fullName>
        <ecNumber evidence="5">2.7.1.-</ecNumber>
    </recommendedName>
</protein>
<evidence type="ECO:0000313" key="7">
    <source>
        <dbReference type="Proteomes" id="UP001431221"/>
    </source>
</evidence>
<evidence type="ECO:0000256" key="1">
    <source>
        <dbReference type="ARBA" id="ARBA00009836"/>
    </source>
</evidence>
<dbReference type="PANTHER" id="PTHR12684:SF2">
    <property type="entry name" value="TRNA 2'-PHOSPHOTRANSFERASE 1"/>
    <property type="match status" value="1"/>
</dbReference>
<dbReference type="HAMAP" id="MF_00299">
    <property type="entry name" value="KptA"/>
    <property type="match status" value="1"/>
</dbReference>
<sequence>MKTDTKISKRLALWLRHQPQDAGLSLTEDGWAKTQDVLNALERIGLGSSHDQLQRVVDTNDKKRFEFSEDGDRIRARQGHSVKIDLGLEPLTPPDILFHGTATRFLPPILNDGLKPMNRHHVHLSADTVTALNVGTRHGKPAILKVAAGPMHAAGHAFFQTGNGVWLTEAVPPTFLELVEG</sequence>
<keyword evidence="7" id="KW-1185">Reference proteome</keyword>
<dbReference type="EC" id="2.7.1.-" evidence="5"/>
<dbReference type="Gene3D" id="3.20.170.30">
    <property type="match status" value="1"/>
</dbReference>
<comment type="caution">
    <text evidence="6">The sequence shown here is derived from an EMBL/GenBank/DDBJ whole genome shotgun (WGS) entry which is preliminary data.</text>
</comment>
<accession>A0ABT0GTQ4</accession>